<dbReference type="InterPro" id="IPR003018">
    <property type="entry name" value="GAF"/>
</dbReference>
<reference evidence="9" key="1">
    <citation type="journal article" date="2019" name="Int. J. Syst. Evol. Microbiol.">
        <title>The Global Catalogue of Microorganisms (GCM) 10K type strain sequencing project: providing services to taxonomists for standard genome sequencing and annotation.</title>
        <authorList>
            <consortium name="The Broad Institute Genomics Platform"/>
            <consortium name="The Broad Institute Genome Sequencing Center for Infectious Disease"/>
            <person name="Wu L."/>
            <person name="Ma J."/>
        </authorList>
    </citation>
    <scope>NUCLEOTIDE SEQUENCE [LARGE SCALE GENOMIC DNA]</scope>
    <source>
        <strain evidence="9">KCTC 42424</strain>
    </source>
</reference>
<dbReference type="Pfam" id="PF25601">
    <property type="entry name" value="AAA_lid_14"/>
    <property type="match status" value="1"/>
</dbReference>
<dbReference type="PROSITE" id="PS00676">
    <property type="entry name" value="SIGMA54_INTERACT_2"/>
    <property type="match status" value="1"/>
</dbReference>
<dbReference type="Pfam" id="PF01590">
    <property type="entry name" value="GAF"/>
    <property type="match status" value="1"/>
</dbReference>
<dbReference type="SMART" id="SM00065">
    <property type="entry name" value="GAF"/>
    <property type="match status" value="1"/>
</dbReference>
<accession>A0ABV7VPJ8</accession>
<evidence type="ECO:0000313" key="9">
    <source>
        <dbReference type="Proteomes" id="UP001595722"/>
    </source>
</evidence>
<evidence type="ECO:0000313" key="8">
    <source>
        <dbReference type="EMBL" id="MFC3679415.1"/>
    </source>
</evidence>
<keyword evidence="2" id="KW-0067">ATP-binding</keyword>
<evidence type="ECO:0000256" key="6">
    <source>
        <dbReference type="SAM" id="MobiDB-lite"/>
    </source>
</evidence>
<keyword evidence="9" id="KW-1185">Reference proteome</keyword>
<dbReference type="Proteomes" id="UP001595722">
    <property type="component" value="Unassembled WGS sequence"/>
</dbReference>
<dbReference type="Pfam" id="PF00158">
    <property type="entry name" value="Sigma54_activat"/>
    <property type="match status" value="1"/>
</dbReference>
<dbReference type="RefSeq" id="WP_376865106.1">
    <property type="nucleotide sequence ID" value="NZ_JBHRYB010000005.1"/>
</dbReference>
<evidence type="ECO:0000259" key="7">
    <source>
        <dbReference type="PROSITE" id="PS50045"/>
    </source>
</evidence>
<dbReference type="PANTHER" id="PTHR32071:SF35">
    <property type="entry name" value="ANAEROBIC NITRIC OXIDE REDUCTASE TRANSCRIPTION REGULATOR NORR"/>
    <property type="match status" value="1"/>
</dbReference>
<dbReference type="InterPro" id="IPR002078">
    <property type="entry name" value="Sigma_54_int"/>
</dbReference>
<dbReference type="Gene3D" id="1.10.8.60">
    <property type="match status" value="1"/>
</dbReference>
<feature type="region of interest" description="Disordered" evidence="6">
    <location>
        <begin position="444"/>
        <end position="467"/>
    </location>
</feature>
<dbReference type="Gene3D" id="1.10.10.60">
    <property type="entry name" value="Homeodomain-like"/>
    <property type="match status" value="1"/>
</dbReference>
<evidence type="ECO:0000256" key="5">
    <source>
        <dbReference type="ARBA" id="ARBA00023163"/>
    </source>
</evidence>
<dbReference type="InterPro" id="IPR027417">
    <property type="entry name" value="P-loop_NTPase"/>
</dbReference>
<dbReference type="PANTHER" id="PTHR32071">
    <property type="entry name" value="TRANSCRIPTIONAL REGULATORY PROTEIN"/>
    <property type="match status" value="1"/>
</dbReference>
<name>A0ABV7VPJ8_9GAMM</name>
<comment type="caution">
    <text evidence="8">The sequence shown here is derived from an EMBL/GenBank/DDBJ whole genome shotgun (WGS) entry which is preliminary data.</text>
</comment>
<protein>
    <submittedName>
        <fullName evidence="8">Nitric oxide reductase transcriptional regulator NorR</fullName>
    </submittedName>
</protein>
<feature type="compositionally biased region" description="Polar residues" evidence="6">
    <location>
        <begin position="445"/>
        <end position="461"/>
    </location>
</feature>
<dbReference type="Gene3D" id="3.30.450.40">
    <property type="match status" value="1"/>
</dbReference>
<dbReference type="InterPro" id="IPR058031">
    <property type="entry name" value="AAA_lid_NorR"/>
</dbReference>
<dbReference type="PROSITE" id="PS50045">
    <property type="entry name" value="SIGMA54_INTERACT_4"/>
    <property type="match status" value="1"/>
</dbReference>
<dbReference type="InterPro" id="IPR025944">
    <property type="entry name" value="Sigma_54_int_dom_CS"/>
</dbReference>
<dbReference type="InterPro" id="IPR025943">
    <property type="entry name" value="Sigma_54_int_dom_ATP-bd_2"/>
</dbReference>
<dbReference type="NCBIfam" id="NF003451">
    <property type="entry name" value="PRK05022.1"/>
    <property type="match status" value="1"/>
</dbReference>
<gene>
    <name evidence="8" type="primary">norR</name>
    <name evidence="8" type="ORF">ACFOMG_04725</name>
</gene>
<evidence type="ECO:0000256" key="3">
    <source>
        <dbReference type="ARBA" id="ARBA00023015"/>
    </source>
</evidence>
<dbReference type="SUPFAM" id="SSF46689">
    <property type="entry name" value="Homeodomain-like"/>
    <property type="match status" value="1"/>
</dbReference>
<keyword evidence="3" id="KW-0805">Transcription regulation</keyword>
<keyword evidence="4" id="KW-0238">DNA-binding</keyword>
<organism evidence="8 9">
    <name type="scientific">Bacterioplanoides pacificum</name>
    <dbReference type="NCBI Taxonomy" id="1171596"/>
    <lineage>
        <taxon>Bacteria</taxon>
        <taxon>Pseudomonadati</taxon>
        <taxon>Pseudomonadota</taxon>
        <taxon>Gammaproteobacteria</taxon>
        <taxon>Oceanospirillales</taxon>
        <taxon>Oceanospirillaceae</taxon>
        <taxon>Bacterioplanoides</taxon>
    </lineage>
</organism>
<evidence type="ECO:0000256" key="1">
    <source>
        <dbReference type="ARBA" id="ARBA00022741"/>
    </source>
</evidence>
<dbReference type="SUPFAM" id="SSF55781">
    <property type="entry name" value="GAF domain-like"/>
    <property type="match status" value="1"/>
</dbReference>
<keyword evidence="1" id="KW-0547">Nucleotide-binding</keyword>
<feature type="domain" description="Sigma-54 factor interaction" evidence="7">
    <location>
        <begin position="194"/>
        <end position="423"/>
    </location>
</feature>
<dbReference type="SMART" id="SM00382">
    <property type="entry name" value="AAA"/>
    <property type="match status" value="1"/>
</dbReference>
<dbReference type="InterPro" id="IPR003593">
    <property type="entry name" value="AAA+_ATPase"/>
</dbReference>
<dbReference type="InterPro" id="IPR009057">
    <property type="entry name" value="Homeodomain-like_sf"/>
</dbReference>
<keyword evidence="5" id="KW-0804">Transcription</keyword>
<dbReference type="InterPro" id="IPR029016">
    <property type="entry name" value="GAF-like_dom_sf"/>
</dbReference>
<evidence type="ECO:0000256" key="4">
    <source>
        <dbReference type="ARBA" id="ARBA00023125"/>
    </source>
</evidence>
<dbReference type="SUPFAM" id="SSF52540">
    <property type="entry name" value="P-loop containing nucleoside triphosphate hydrolases"/>
    <property type="match status" value="1"/>
</dbReference>
<evidence type="ECO:0000256" key="2">
    <source>
        <dbReference type="ARBA" id="ARBA00022840"/>
    </source>
</evidence>
<dbReference type="EMBL" id="JBHRYB010000005">
    <property type="protein sequence ID" value="MFC3679415.1"/>
    <property type="molecule type" value="Genomic_DNA"/>
</dbReference>
<proteinExistence type="predicted"/>
<dbReference type="CDD" id="cd00009">
    <property type="entry name" value="AAA"/>
    <property type="match status" value="1"/>
</dbReference>
<dbReference type="PROSITE" id="PS00688">
    <property type="entry name" value="SIGMA54_INTERACT_3"/>
    <property type="match status" value="1"/>
</dbReference>
<sequence>MSPISVNALLELALDLSHSLTSDDRFSRLLAHIRKAIRSDAVVLLSVQGDYLKPLALQGLSSDTLGRRFGIAEHPRFQQICQSQSPVRFAASSPLPDPYDGLLLALEGDLPVHSCMGLPLRDQQRLIGVLTLDSLTPGQFDDIPERTLEIISAMSAAALKNALTLESLQQHASHARAVVEELTQEALTKDGGELIGDSALMQRLKQEIQIVASSGFTALIQGETGVGKELVARTIHHQSGRSNGPLVYVNCAALPENLIESELFGHVKGAFTGASQSRSGKFMMADGGSLFLDEIGELPLAVQSKLLRALQNQEIQPVGQDQSQQVDVRIIAATNRDLQQECDNGNFRSDLYHRLSVYPLHVPALRQRGRDVILLAGFFLELMRRKLGLQQIKFASDVMPWLQQYDWPGNVRELEHCISRAALRARSRQHQAIIVIGRSDIGELHSSQPTDRSPIQETDATSGKLATADTHTSLKLATEDFQRRLIIQTLQQNNHNWAASARQLQTDRANLTRLAKRLGLAVTRQLQQDQPI</sequence>
<dbReference type="Gene3D" id="3.40.50.300">
    <property type="entry name" value="P-loop containing nucleotide triphosphate hydrolases"/>
    <property type="match status" value="1"/>
</dbReference>